<evidence type="ECO:0000313" key="2">
    <source>
        <dbReference type="EMBL" id="CAA9266090.1"/>
    </source>
</evidence>
<accession>A0A6J4J3L0</accession>
<reference evidence="2" key="1">
    <citation type="submission" date="2020-02" db="EMBL/GenBank/DDBJ databases">
        <authorList>
            <person name="Meier V. D."/>
        </authorList>
    </citation>
    <scope>NUCLEOTIDE SEQUENCE</scope>
    <source>
        <strain evidence="2">AVDCRST_MAG50</strain>
    </source>
</reference>
<sequence length="226" mass="24216">EGDGTWRSEGLGVAATAGRRRDSGRVRARARRRGSALDRRHHRTRRWCRRAAGLPTPRRHGRRVPHRRARRLATGAAGSFGARPDLGREPPDGRDGRAGPCGLQAGRAVPGRRPPAHVGLRSQRDPHQGGRAGLHTRRDPAGRAGAAAAGRGDGRLLRPGRDTGGPSAAGALHASDQHAGGAAAGGAWVAALHRCRRPWVCPDRHRERRCRAGRLGADRLHLRPAL</sequence>
<dbReference type="AlphaFoldDB" id="A0A6J4J3L0"/>
<gene>
    <name evidence="2" type="ORF">AVDCRST_MAG50-3147</name>
</gene>
<protein>
    <submittedName>
        <fullName evidence="2">Uncharacterized protein</fullName>
    </submittedName>
</protein>
<feature type="compositionally biased region" description="Basic residues" evidence="1">
    <location>
        <begin position="26"/>
        <end position="49"/>
    </location>
</feature>
<feature type="compositionally biased region" description="Basic and acidic residues" evidence="1">
    <location>
        <begin position="85"/>
        <end position="97"/>
    </location>
</feature>
<name>A0A6J4J3L0_9ACTN</name>
<dbReference type="EMBL" id="CADCTF010000150">
    <property type="protein sequence ID" value="CAA9266090.1"/>
    <property type="molecule type" value="Genomic_DNA"/>
</dbReference>
<evidence type="ECO:0000256" key="1">
    <source>
        <dbReference type="SAM" id="MobiDB-lite"/>
    </source>
</evidence>
<feature type="compositionally biased region" description="Basic and acidic residues" evidence="1">
    <location>
        <begin position="152"/>
        <end position="161"/>
    </location>
</feature>
<feature type="non-terminal residue" evidence="2">
    <location>
        <position position="1"/>
    </location>
</feature>
<organism evidence="2">
    <name type="scientific">uncultured Acidimicrobiales bacterium</name>
    <dbReference type="NCBI Taxonomy" id="310071"/>
    <lineage>
        <taxon>Bacteria</taxon>
        <taxon>Bacillati</taxon>
        <taxon>Actinomycetota</taxon>
        <taxon>Acidimicrobiia</taxon>
        <taxon>Acidimicrobiales</taxon>
        <taxon>environmental samples</taxon>
    </lineage>
</organism>
<proteinExistence type="predicted"/>
<feature type="region of interest" description="Disordered" evidence="1">
    <location>
        <begin position="1"/>
        <end position="173"/>
    </location>
</feature>
<feature type="non-terminal residue" evidence="2">
    <location>
        <position position="226"/>
    </location>
</feature>
<feature type="compositionally biased region" description="Basic residues" evidence="1">
    <location>
        <begin position="57"/>
        <end position="71"/>
    </location>
</feature>